<feature type="region of interest" description="Disordered" evidence="1">
    <location>
        <begin position="51"/>
        <end position="86"/>
    </location>
</feature>
<evidence type="ECO:0000313" key="3">
    <source>
        <dbReference type="Proteomes" id="UP000636709"/>
    </source>
</evidence>
<organism evidence="2 3">
    <name type="scientific">Digitaria exilis</name>
    <dbReference type="NCBI Taxonomy" id="1010633"/>
    <lineage>
        <taxon>Eukaryota</taxon>
        <taxon>Viridiplantae</taxon>
        <taxon>Streptophyta</taxon>
        <taxon>Embryophyta</taxon>
        <taxon>Tracheophyta</taxon>
        <taxon>Spermatophyta</taxon>
        <taxon>Magnoliopsida</taxon>
        <taxon>Liliopsida</taxon>
        <taxon>Poales</taxon>
        <taxon>Poaceae</taxon>
        <taxon>PACMAD clade</taxon>
        <taxon>Panicoideae</taxon>
        <taxon>Panicodae</taxon>
        <taxon>Paniceae</taxon>
        <taxon>Anthephorinae</taxon>
        <taxon>Digitaria</taxon>
    </lineage>
</organism>
<feature type="region of interest" description="Disordered" evidence="1">
    <location>
        <begin position="1"/>
        <end position="29"/>
    </location>
</feature>
<reference evidence="2" key="1">
    <citation type="submission" date="2020-07" db="EMBL/GenBank/DDBJ databases">
        <title>Genome sequence and genetic diversity analysis of an under-domesticated orphan crop, white fonio (Digitaria exilis).</title>
        <authorList>
            <person name="Bennetzen J.L."/>
            <person name="Chen S."/>
            <person name="Ma X."/>
            <person name="Wang X."/>
            <person name="Yssel A.E.J."/>
            <person name="Chaluvadi S.R."/>
            <person name="Johnson M."/>
            <person name="Gangashetty P."/>
            <person name="Hamidou F."/>
            <person name="Sanogo M.D."/>
            <person name="Zwaenepoel A."/>
            <person name="Wallace J."/>
            <person name="Van De Peer Y."/>
            <person name="Van Deynze A."/>
        </authorList>
    </citation>
    <scope>NUCLEOTIDE SEQUENCE</scope>
    <source>
        <tissue evidence="2">Leaves</tissue>
    </source>
</reference>
<sequence length="205" mass="21419">MTQAVVDRDVEPDHSHHRDAKHRRPQFHHLNVEVPSAVATTNVGCFPSCFRPSPTSSSSPSPHGSGGGAHGSYGNTTTDRPASPSLIRSPSAWIKAKGHSFGSGKHLLRRSRDFQYDALSYARNFDGGGATDGEGHEEAALAGSDALKQRGFTSRLPTSPPPAIGSLSGSTIGGGGNGGAMEIARETGRDMNEGAREFASLDKSG</sequence>
<feature type="compositionally biased region" description="Low complexity" evidence="1">
    <location>
        <begin position="52"/>
        <end position="63"/>
    </location>
</feature>
<evidence type="ECO:0000256" key="1">
    <source>
        <dbReference type="SAM" id="MobiDB-lite"/>
    </source>
</evidence>
<dbReference type="PANTHER" id="PTHR33168">
    <property type="entry name" value="STRESS INDUCED PROTEIN-RELATED"/>
    <property type="match status" value="1"/>
</dbReference>
<dbReference type="Proteomes" id="UP000636709">
    <property type="component" value="Unassembled WGS sequence"/>
</dbReference>
<dbReference type="AlphaFoldDB" id="A0A835DW17"/>
<comment type="caution">
    <text evidence="2">The sequence shown here is derived from an EMBL/GenBank/DDBJ whole genome shotgun (WGS) entry which is preliminary data.</text>
</comment>
<dbReference type="EMBL" id="JACEFO010003289">
    <property type="protein sequence ID" value="KAF8642556.1"/>
    <property type="molecule type" value="Genomic_DNA"/>
</dbReference>
<name>A0A835DW17_9POAL</name>
<gene>
    <name evidence="2" type="ORF">HU200_067235</name>
</gene>
<protein>
    <submittedName>
        <fullName evidence="2">Uncharacterized protein</fullName>
    </submittedName>
</protein>
<dbReference type="OrthoDB" id="657187at2759"/>
<keyword evidence="3" id="KW-1185">Reference proteome</keyword>
<evidence type="ECO:0000313" key="2">
    <source>
        <dbReference type="EMBL" id="KAF8642556.1"/>
    </source>
</evidence>
<proteinExistence type="predicted"/>
<feature type="region of interest" description="Disordered" evidence="1">
    <location>
        <begin position="151"/>
        <end position="182"/>
    </location>
</feature>
<accession>A0A835DW17</accession>
<feature type="compositionally biased region" description="Basic residues" evidence="1">
    <location>
        <begin position="17"/>
        <end position="27"/>
    </location>
</feature>
<feature type="compositionally biased region" description="Basic and acidic residues" evidence="1">
    <location>
        <begin position="1"/>
        <end position="16"/>
    </location>
</feature>